<dbReference type="InterPro" id="IPR036202">
    <property type="entry name" value="TopoI_DNA-bd_euk_N_sf"/>
</dbReference>
<dbReference type="GO" id="GO:0003677">
    <property type="term" value="F:DNA binding"/>
    <property type="evidence" value="ECO:0007669"/>
    <property type="project" value="InterPro"/>
</dbReference>
<keyword evidence="1" id="KW-0472">Membrane</keyword>
<name>A0A835I2G1_9MAGN</name>
<dbReference type="InterPro" id="IPR050942">
    <property type="entry name" value="F-box_BR-signaling"/>
</dbReference>
<feature type="transmembrane region" description="Helical" evidence="1">
    <location>
        <begin position="562"/>
        <end position="579"/>
    </location>
</feature>
<accession>A0A835I2G1</accession>
<dbReference type="Pfam" id="PF02919">
    <property type="entry name" value="Topoisom_I_N"/>
    <property type="match status" value="1"/>
</dbReference>
<dbReference type="InterPro" id="IPR013030">
    <property type="entry name" value="DNA_topo_DNA_db_N_dom2"/>
</dbReference>
<proteinExistence type="predicted"/>
<keyword evidence="1" id="KW-1133">Transmembrane helix</keyword>
<evidence type="ECO:0000259" key="2">
    <source>
        <dbReference type="Pfam" id="PF02919"/>
    </source>
</evidence>
<dbReference type="AlphaFoldDB" id="A0A835I2G1"/>
<dbReference type="EMBL" id="JADFTS010000004">
    <property type="protein sequence ID" value="KAF9609276.1"/>
    <property type="molecule type" value="Genomic_DNA"/>
</dbReference>
<protein>
    <recommendedName>
        <fullName evidence="6">DUF295 domain-containing protein</fullName>
    </recommendedName>
</protein>
<evidence type="ECO:0000259" key="3">
    <source>
        <dbReference type="Pfam" id="PF03478"/>
    </source>
</evidence>
<dbReference type="SUPFAM" id="SSF56741">
    <property type="entry name" value="Eukaryotic DNA topoisomerase I, N-terminal DNA-binding fragment"/>
    <property type="match status" value="1"/>
</dbReference>
<sequence>MRRLIIADDDDDDWDYGCVGTGFKPKVGNFRVQLNHRDCSVAVESIPRWKEVKHDNTVTWLAFWNDPINPKEFKDCFTKTSSLWRRFAYRIQRIRQSMTPAKMSPGQRTAIRRVLLVVAPRIDAWENVARAVSRLRIINPFFHGHTSVRDCTGKQQHQQKSSESLKAEKHDIVQLTISNCQYKCVILHEWKDHLIWKEPEEENALDTLGEKGKKIDWTLYFITLFWNLNFWDNASILAGEVDKPQSTFPKALFLARIITCPVFSRSSKVPARRAKKMQHIKVARAYGLAMNSPPPEAHTPSPSLFCRSLNPTAFVDLKAIVYLPRYLVSRAPERSEPRAVAVESIMEVVRAMELEDQIGFVELAFCKPGDKEWTVLDQTHTLMSSVIYFQNQLFVLNIDGTVFNCDLNHPHPKLSVVVVAPYSYGVGDTLDERYLVELSGDLLLIRDFVVESVYHDRFLVFKLDQLEVKWIKVKSLGGHSLFLGANSPLSLPAVEFPGCKPDCIYFTDDYYLNCMTSHGVGPRDMGVFSLEDGTLEHFQMDGDMIFPPAIWLSQLCRSADSVFPLFFLSICVMGIVACVY</sequence>
<reference evidence="4 5" key="1">
    <citation type="submission" date="2020-10" db="EMBL/GenBank/DDBJ databases">
        <title>The Coptis chinensis genome and diversification of protoberbering-type alkaloids.</title>
        <authorList>
            <person name="Wang B."/>
            <person name="Shu S."/>
            <person name="Song C."/>
            <person name="Liu Y."/>
        </authorList>
    </citation>
    <scope>NUCLEOTIDE SEQUENCE [LARGE SCALE GENOMIC DNA]</scope>
    <source>
        <strain evidence="4">HL-2020</strain>
        <tissue evidence="4">Leaf</tissue>
    </source>
</reference>
<keyword evidence="1" id="KW-0812">Transmembrane</keyword>
<dbReference type="GO" id="GO:0005694">
    <property type="term" value="C:chromosome"/>
    <property type="evidence" value="ECO:0007669"/>
    <property type="project" value="InterPro"/>
</dbReference>
<dbReference type="InterPro" id="IPR008336">
    <property type="entry name" value="TopoI_DNA-bd_euk"/>
</dbReference>
<comment type="caution">
    <text evidence="4">The sequence shown here is derived from an EMBL/GenBank/DDBJ whole genome shotgun (WGS) entry which is preliminary data.</text>
</comment>
<dbReference type="Gene3D" id="2.170.11.10">
    <property type="entry name" value="DNA Topoisomerase I, domain 2"/>
    <property type="match status" value="1"/>
</dbReference>
<feature type="domain" description="DNA topoisomerase I DNA binding eukaryotic-type" evidence="2">
    <location>
        <begin position="47"/>
        <end position="73"/>
    </location>
</feature>
<gene>
    <name evidence="4" type="ORF">IFM89_014470</name>
</gene>
<dbReference type="InterPro" id="IPR005174">
    <property type="entry name" value="KIB1-4_b-propeller"/>
</dbReference>
<evidence type="ECO:0000256" key="1">
    <source>
        <dbReference type="SAM" id="Phobius"/>
    </source>
</evidence>
<dbReference type="Pfam" id="PF03478">
    <property type="entry name" value="Beta-prop_KIB1-4"/>
    <property type="match status" value="1"/>
</dbReference>
<evidence type="ECO:0008006" key="6">
    <source>
        <dbReference type="Google" id="ProtNLM"/>
    </source>
</evidence>
<dbReference type="GO" id="GO:0006265">
    <property type="term" value="P:DNA topological change"/>
    <property type="evidence" value="ECO:0007669"/>
    <property type="project" value="InterPro"/>
</dbReference>
<dbReference type="Proteomes" id="UP000631114">
    <property type="component" value="Unassembled WGS sequence"/>
</dbReference>
<evidence type="ECO:0000313" key="4">
    <source>
        <dbReference type="EMBL" id="KAF9609276.1"/>
    </source>
</evidence>
<organism evidence="4 5">
    <name type="scientific">Coptis chinensis</name>
    <dbReference type="NCBI Taxonomy" id="261450"/>
    <lineage>
        <taxon>Eukaryota</taxon>
        <taxon>Viridiplantae</taxon>
        <taxon>Streptophyta</taxon>
        <taxon>Embryophyta</taxon>
        <taxon>Tracheophyta</taxon>
        <taxon>Spermatophyta</taxon>
        <taxon>Magnoliopsida</taxon>
        <taxon>Ranunculales</taxon>
        <taxon>Ranunculaceae</taxon>
        <taxon>Coptidoideae</taxon>
        <taxon>Coptis</taxon>
    </lineage>
</organism>
<evidence type="ECO:0000313" key="5">
    <source>
        <dbReference type="Proteomes" id="UP000631114"/>
    </source>
</evidence>
<feature type="domain" description="KIB1-4 beta-propeller" evidence="3">
    <location>
        <begin position="356"/>
        <end position="529"/>
    </location>
</feature>
<dbReference type="OrthoDB" id="642536at2759"/>
<dbReference type="PANTHER" id="PTHR44259">
    <property type="entry name" value="OS07G0183000 PROTEIN-RELATED"/>
    <property type="match status" value="1"/>
</dbReference>
<dbReference type="GO" id="GO:0003917">
    <property type="term" value="F:DNA topoisomerase type I (single strand cut, ATP-independent) activity"/>
    <property type="evidence" value="ECO:0007669"/>
    <property type="project" value="InterPro"/>
</dbReference>
<keyword evidence="5" id="KW-1185">Reference proteome</keyword>